<evidence type="ECO:0000256" key="1">
    <source>
        <dbReference type="ARBA" id="ARBA00022741"/>
    </source>
</evidence>
<dbReference type="Gene3D" id="3.40.50.300">
    <property type="entry name" value="P-loop containing nucleotide triphosphate hydrolases"/>
    <property type="match status" value="1"/>
</dbReference>
<dbReference type="CDD" id="cd00009">
    <property type="entry name" value="AAA"/>
    <property type="match status" value="1"/>
</dbReference>
<evidence type="ECO:0000259" key="4">
    <source>
        <dbReference type="PROSITE" id="PS50112"/>
    </source>
</evidence>
<dbReference type="GO" id="GO:0006355">
    <property type="term" value="P:regulation of DNA-templated transcription"/>
    <property type="evidence" value="ECO:0007669"/>
    <property type="project" value="InterPro"/>
</dbReference>
<organism evidence="5 6">
    <name type="scientific">Thermanaerosceptrum fracticalcis</name>
    <dbReference type="NCBI Taxonomy" id="1712410"/>
    <lineage>
        <taxon>Bacteria</taxon>
        <taxon>Bacillati</taxon>
        <taxon>Bacillota</taxon>
        <taxon>Clostridia</taxon>
        <taxon>Eubacteriales</taxon>
        <taxon>Peptococcaceae</taxon>
        <taxon>Thermanaerosceptrum</taxon>
    </lineage>
</organism>
<feature type="domain" description="Sigma-54 factor interaction" evidence="3">
    <location>
        <begin position="140"/>
        <end position="377"/>
    </location>
</feature>
<dbReference type="InterPro" id="IPR027417">
    <property type="entry name" value="P-loop_NTPase"/>
</dbReference>
<evidence type="ECO:0000313" key="5">
    <source>
        <dbReference type="EMBL" id="QNB48492.1"/>
    </source>
</evidence>
<gene>
    <name evidence="5" type="ORF">BR63_17225</name>
</gene>
<feature type="domain" description="PAS" evidence="4">
    <location>
        <begin position="9"/>
        <end position="62"/>
    </location>
</feature>
<keyword evidence="1" id="KW-0547">Nucleotide-binding</keyword>
<dbReference type="SMART" id="SM00382">
    <property type="entry name" value="AAA"/>
    <property type="match status" value="1"/>
</dbReference>
<protein>
    <submittedName>
        <fullName evidence="5">AAA family ATPase</fullName>
    </submittedName>
</protein>
<dbReference type="PROSITE" id="PS50045">
    <property type="entry name" value="SIGMA54_INTERACT_4"/>
    <property type="match status" value="1"/>
</dbReference>
<dbReference type="Gene3D" id="3.30.450.20">
    <property type="entry name" value="PAS domain"/>
    <property type="match status" value="1"/>
</dbReference>
<name>A0A7G6E8T8_THEFR</name>
<dbReference type="InterPro" id="IPR013656">
    <property type="entry name" value="PAS_4"/>
</dbReference>
<dbReference type="Proteomes" id="UP000515847">
    <property type="component" value="Chromosome"/>
</dbReference>
<dbReference type="EMBL" id="CP045798">
    <property type="protein sequence ID" value="QNB48492.1"/>
    <property type="molecule type" value="Genomic_DNA"/>
</dbReference>
<evidence type="ECO:0000313" key="6">
    <source>
        <dbReference type="Proteomes" id="UP000515847"/>
    </source>
</evidence>
<evidence type="ECO:0000256" key="2">
    <source>
        <dbReference type="ARBA" id="ARBA00022840"/>
    </source>
</evidence>
<dbReference type="InterPro" id="IPR035965">
    <property type="entry name" value="PAS-like_dom_sf"/>
</dbReference>
<dbReference type="PROSITE" id="PS50112">
    <property type="entry name" value="PAS"/>
    <property type="match status" value="1"/>
</dbReference>
<reference evidence="5 6" key="1">
    <citation type="journal article" date="2019" name="Front. Microbiol.">
        <title>Thermoanaerosceptrum fracticalcis gen. nov. sp. nov., a Novel Fumarate-Fermenting Microorganism From a Deep Fractured Carbonate Aquifer of the US Great Basin.</title>
        <authorList>
            <person name="Hamilton-Brehm S.D."/>
            <person name="Stewart L.E."/>
            <person name="Zavarin M."/>
            <person name="Caldwell M."/>
            <person name="Lawson P.A."/>
            <person name="Onstott T.C."/>
            <person name="Grzymski J."/>
            <person name="Neveux I."/>
            <person name="Lollar B.S."/>
            <person name="Russell C.E."/>
            <person name="Moser D.P."/>
        </authorList>
    </citation>
    <scope>NUCLEOTIDE SEQUENCE [LARGE SCALE GENOMIC DNA]</scope>
    <source>
        <strain evidence="5 6">DRI-13</strain>
    </source>
</reference>
<dbReference type="AlphaFoldDB" id="A0A7G6E8T8"/>
<dbReference type="InterPro" id="IPR002078">
    <property type="entry name" value="Sigma_54_int"/>
</dbReference>
<dbReference type="SMART" id="SM00091">
    <property type="entry name" value="PAS"/>
    <property type="match status" value="1"/>
</dbReference>
<dbReference type="Pfam" id="PF08448">
    <property type="entry name" value="PAS_4"/>
    <property type="match status" value="1"/>
</dbReference>
<dbReference type="PANTHER" id="PTHR32071">
    <property type="entry name" value="TRANSCRIPTIONAL REGULATORY PROTEIN"/>
    <property type="match status" value="1"/>
</dbReference>
<dbReference type="OrthoDB" id="9765164at2"/>
<dbReference type="InterPro" id="IPR000014">
    <property type="entry name" value="PAS"/>
</dbReference>
<dbReference type="RefSeq" id="WP_034421109.1">
    <property type="nucleotide sequence ID" value="NZ_CP045798.1"/>
</dbReference>
<sequence>MDLSSFKQNNEIFHTILGALREGVNVVDKDGIILYANQSSANYAKAHIEEMIGKHITVYYPKAALLEVLETRNAVFDRKIIHETNRIFIVNAIPLYIKGEFAGGVATFRDITEIERLSKRLESLEMELALSRMNDVFEAIIGSDGSLKSAIDKAQRSIASLGGPRHSVIVGETGTGKTMLAKAMYSFAERMGVIKHGAPFVEINCAQFTNSDIAAMEVFGTEKGSFTGAYDKPGLIEIANGGILFLDEAQALGAHQTMLLKVIESGTVRRIGGRSEREVNVIIITASSKDLKKEFIPELYQRLAQYQIELPPLRKRSVTEKDRLMNYFIALYQMAAKNRYNITLEITFTDKAREILLNAAYERNIRQFRDVINASIDSAAPLISSVEKNKQELRIIVDESNLPFGMFTDSTDKDLIVSEPAESLEGLIQQLHEEGLGPRKISNELKRRGIKLEYYQIAYRLKNYKLNSFTLRANKE</sequence>
<dbReference type="InterPro" id="IPR003593">
    <property type="entry name" value="AAA+_ATPase"/>
</dbReference>
<evidence type="ECO:0000259" key="3">
    <source>
        <dbReference type="PROSITE" id="PS50045"/>
    </source>
</evidence>
<proteinExistence type="predicted"/>
<dbReference type="SUPFAM" id="SSF55785">
    <property type="entry name" value="PYP-like sensor domain (PAS domain)"/>
    <property type="match status" value="1"/>
</dbReference>
<accession>A0A7G6E8T8</accession>
<dbReference type="Pfam" id="PF00158">
    <property type="entry name" value="Sigma54_activat"/>
    <property type="match status" value="1"/>
</dbReference>
<dbReference type="CDD" id="cd00130">
    <property type="entry name" value="PAS"/>
    <property type="match status" value="1"/>
</dbReference>
<keyword evidence="2" id="KW-0067">ATP-binding</keyword>
<keyword evidence="6" id="KW-1185">Reference proteome</keyword>
<dbReference type="GO" id="GO:0005524">
    <property type="term" value="F:ATP binding"/>
    <property type="evidence" value="ECO:0007669"/>
    <property type="project" value="UniProtKB-KW"/>
</dbReference>
<dbReference type="KEGG" id="tfr:BR63_17225"/>
<dbReference type="SUPFAM" id="SSF52540">
    <property type="entry name" value="P-loop containing nucleoside triphosphate hydrolases"/>
    <property type="match status" value="1"/>
</dbReference>